<gene>
    <name evidence="2" type="ORF">HYN56_22495</name>
</gene>
<accession>A0A2S1YRZ8</accession>
<sequence>MLKIKKIFCVLIAVSATYSCGNQKAITAKRTIEVQGHRGDRGNFPENSIPAFLSAVKKGADVVELDVVISKDQKVVVSHEPFMSSQYMIDTEGKPISKDKEKSYNLYEMTYDSIRKFDGGSRGNNAFPMQQKQKTYKPLLSEVIDNVEGFIAKNNLKSVRYNIEIKSEKSDYGKRQPEPEAFTDLVMKIIKEKGIEQKINIQSFDPTVLNVMHKRYPKTKIAYLVGESSISENLLLLDFKPEIYSPHYKLLNQTAVDSLRLMKMKIIPWTVNDDKAIDNMIQLQVDGIITDYPEKVLQKLNLK</sequence>
<dbReference type="PROSITE" id="PS51704">
    <property type="entry name" value="GP_PDE"/>
    <property type="match status" value="1"/>
</dbReference>
<name>A0A2S1YRZ8_9FLAO</name>
<dbReference type="AlphaFoldDB" id="A0A2S1YRZ8"/>
<proteinExistence type="predicted"/>
<dbReference type="RefSeq" id="WP_109194249.1">
    <property type="nucleotide sequence ID" value="NZ_CP029255.1"/>
</dbReference>
<protein>
    <submittedName>
        <fullName evidence="2">Glycerophosphodiester phosphodiesterase</fullName>
    </submittedName>
</protein>
<dbReference type="SUPFAM" id="SSF51695">
    <property type="entry name" value="PLC-like phosphodiesterases"/>
    <property type="match status" value="1"/>
</dbReference>
<reference evidence="2 3" key="1">
    <citation type="submission" date="2018-05" db="EMBL/GenBank/DDBJ databases">
        <title>Genome sequencing of Flavobacterium sp. HYN0056.</title>
        <authorList>
            <person name="Yi H."/>
            <person name="Baek C."/>
        </authorList>
    </citation>
    <scope>NUCLEOTIDE SEQUENCE [LARGE SCALE GENOMIC DNA]</scope>
    <source>
        <strain evidence="2 3">HYN0056</strain>
    </source>
</reference>
<dbReference type="PANTHER" id="PTHR46211">
    <property type="entry name" value="GLYCEROPHOSPHORYL DIESTER PHOSPHODIESTERASE"/>
    <property type="match status" value="1"/>
</dbReference>
<dbReference type="GO" id="GO:0008081">
    <property type="term" value="F:phosphoric diester hydrolase activity"/>
    <property type="evidence" value="ECO:0007669"/>
    <property type="project" value="InterPro"/>
</dbReference>
<dbReference type="Pfam" id="PF03009">
    <property type="entry name" value="GDPD"/>
    <property type="match status" value="1"/>
</dbReference>
<dbReference type="EMBL" id="CP029255">
    <property type="protein sequence ID" value="AWK06846.1"/>
    <property type="molecule type" value="Genomic_DNA"/>
</dbReference>
<evidence type="ECO:0000313" key="2">
    <source>
        <dbReference type="EMBL" id="AWK06846.1"/>
    </source>
</evidence>
<keyword evidence="3" id="KW-1185">Reference proteome</keyword>
<dbReference type="Proteomes" id="UP000245250">
    <property type="component" value="Chromosome"/>
</dbReference>
<dbReference type="KEGG" id="fcr:HYN56_22495"/>
<feature type="domain" description="GP-PDE" evidence="1">
    <location>
        <begin position="32"/>
        <end position="300"/>
    </location>
</feature>
<dbReference type="OrthoDB" id="384721at2"/>
<dbReference type="Gene3D" id="3.20.20.190">
    <property type="entry name" value="Phosphatidylinositol (PI) phosphodiesterase"/>
    <property type="match status" value="1"/>
</dbReference>
<dbReference type="InterPro" id="IPR017946">
    <property type="entry name" value="PLC-like_Pdiesterase_TIM-brl"/>
</dbReference>
<dbReference type="PROSITE" id="PS51257">
    <property type="entry name" value="PROKAR_LIPOPROTEIN"/>
    <property type="match status" value="1"/>
</dbReference>
<evidence type="ECO:0000313" key="3">
    <source>
        <dbReference type="Proteomes" id="UP000245250"/>
    </source>
</evidence>
<dbReference type="PANTHER" id="PTHR46211:SF14">
    <property type="entry name" value="GLYCEROPHOSPHODIESTER PHOSPHODIESTERASE"/>
    <property type="match status" value="1"/>
</dbReference>
<dbReference type="InterPro" id="IPR030395">
    <property type="entry name" value="GP_PDE_dom"/>
</dbReference>
<dbReference type="GO" id="GO:0006629">
    <property type="term" value="P:lipid metabolic process"/>
    <property type="evidence" value="ECO:0007669"/>
    <property type="project" value="InterPro"/>
</dbReference>
<evidence type="ECO:0000259" key="1">
    <source>
        <dbReference type="PROSITE" id="PS51704"/>
    </source>
</evidence>
<organism evidence="2 3">
    <name type="scientific">Flavobacterium crocinum</name>
    <dbReference type="NCBI Taxonomy" id="2183896"/>
    <lineage>
        <taxon>Bacteria</taxon>
        <taxon>Pseudomonadati</taxon>
        <taxon>Bacteroidota</taxon>
        <taxon>Flavobacteriia</taxon>
        <taxon>Flavobacteriales</taxon>
        <taxon>Flavobacteriaceae</taxon>
        <taxon>Flavobacterium</taxon>
    </lineage>
</organism>